<evidence type="ECO:0008006" key="3">
    <source>
        <dbReference type="Google" id="ProtNLM"/>
    </source>
</evidence>
<keyword evidence="2" id="KW-1185">Reference proteome</keyword>
<reference evidence="1 2" key="1">
    <citation type="journal article" date="2017" name="Genome Biol. Evol.">
        <title>Phytophthora megakarya and P. palmivora, closely related causal agents of cacao black pod rot, underwent increases in genome sizes and gene numbers by different mechanisms.</title>
        <authorList>
            <person name="Ali S.S."/>
            <person name="Shao J."/>
            <person name="Lary D.J."/>
            <person name="Kronmiller B."/>
            <person name="Shen D."/>
            <person name="Strem M.D."/>
            <person name="Amoako-Attah I."/>
            <person name="Akrofi A.Y."/>
            <person name="Begoude B.A."/>
            <person name="Ten Hoopen G.M."/>
            <person name="Coulibaly K."/>
            <person name="Kebe B.I."/>
            <person name="Melnick R.L."/>
            <person name="Guiltinan M.J."/>
            <person name="Tyler B.M."/>
            <person name="Meinhardt L.W."/>
            <person name="Bailey B.A."/>
        </authorList>
    </citation>
    <scope>NUCLEOTIDE SEQUENCE [LARGE SCALE GENOMIC DNA]</scope>
    <source>
        <strain evidence="2">sbr112.9</strain>
    </source>
</reference>
<sequence>MASPVVTWVCHLVQNRFIRRHMSEFADLRPLDTAPLTPDTPARAEASPFDSDICRECAVNGIARLSTRYQLPFPINRIFRKPNADRLSLPIEDIRFLTQVVRLPQIGIEGALSMFRGQPSGDGRPNKALRSRLYRHHLASYSDLELLCSIADHGVVPHWHHPDARIGVRPVPHNYPSATVGANIVTHRLLKDYYAGRCILATVAALTTEPGFHSSGFALVPKQNVPLTRIIHDLSAPRGLSVNDATDSTQTPDAR</sequence>
<gene>
    <name evidence="1" type="ORF">PHPALM_3108</name>
</gene>
<name>A0A2P4YNB8_9STRA</name>
<organism evidence="1 2">
    <name type="scientific">Phytophthora palmivora</name>
    <dbReference type="NCBI Taxonomy" id="4796"/>
    <lineage>
        <taxon>Eukaryota</taxon>
        <taxon>Sar</taxon>
        <taxon>Stramenopiles</taxon>
        <taxon>Oomycota</taxon>
        <taxon>Peronosporomycetes</taxon>
        <taxon>Peronosporales</taxon>
        <taxon>Peronosporaceae</taxon>
        <taxon>Phytophthora</taxon>
    </lineage>
</organism>
<dbReference type="OrthoDB" id="128921at2759"/>
<proteinExistence type="predicted"/>
<evidence type="ECO:0000313" key="2">
    <source>
        <dbReference type="Proteomes" id="UP000237271"/>
    </source>
</evidence>
<comment type="caution">
    <text evidence="1">The sequence shown here is derived from an EMBL/GenBank/DDBJ whole genome shotgun (WGS) entry which is preliminary data.</text>
</comment>
<dbReference type="AlphaFoldDB" id="A0A2P4YNB8"/>
<accession>A0A2P4YNB8</accession>
<protein>
    <recommendedName>
        <fullName evidence="3">Pol protein</fullName>
    </recommendedName>
</protein>
<dbReference type="Proteomes" id="UP000237271">
    <property type="component" value="Unassembled WGS sequence"/>
</dbReference>
<evidence type="ECO:0000313" key="1">
    <source>
        <dbReference type="EMBL" id="POM79259.1"/>
    </source>
</evidence>
<dbReference type="EMBL" id="NCKW01001819">
    <property type="protein sequence ID" value="POM79259.1"/>
    <property type="molecule type" value="Genomic_DNA"/>
</dbReference>